<gene>
    <name evidence="2" type="ORF">SAMN05192586_101244</name>
</gene>
<evidence type="ECO:0000256" key="1">
    <source>
        <dbReference type="SAM" id="MobiDB-lite"/>
    </source>
</evidence>
<organism evidence="2 3">
    <name type="scientific">Desulfovibrio legallii</name>
    <dbReference type="NCBI Taxonomy" id="571438"/>
    <lineage>
        <taxon>Bacteria</taxon>
        <taxon>Pseudomonadati</taxon>
        <taxon>Thermodesulfobacteriota</taxon>
        <taxon>Desulfovibrionia</taxon>
        <taxon>Desulfovibrionales</taxon>
        <taxon>Desulfovibrionaceae</taxon>
        <taxon>Desulfovibrio</taxon>
    </lineage>
</organism>
<dbReference type="Proteomes" id="UP000199355">
    <property type="component" value="Unassembled WGS sequence"/>
</dbReference>
<feature type="compositionally biased region" description="Low complexity" evidence="1">
    <location>
        <begin position="181"/>
        <end position="193"/>
    </location>
</feature>
<feature type="compositionally biased region" description="Basic and acidic residues" evidence="1">
    <location>
        <begin position="245"/>
        <end position="254"/>
    </location>
</feature>
<protein>
    <submittedName>
        <fullName evidence="2">TonB C terminal</fullName>
    </submittedName>
</protein>
<feature type="compositionally biased region" description="Pro residues" evidence="1">
    <location>
        <begin position="194"/>
        <end position="203"/>
    </location>
</feature>
<reference evidence="3" key="1">
    <citation type="submission" date="2016-10" db="EMBL/GenBank/DDBJ databases">
        <authorList>
            <person name="Varghese N."/>
            <person name="Submissions S."/>
        </authorList>
    </citation>
    <scope>NUCLEOTIDE SEQUENCE [LARGE SCALE GENOMIC DNA]</scope>
    <source>
        <strain evidence="3">KHC7</strain>
    </source>
</reference>
<feature type="region of interest" description="Disordered" evidence="1">
    <location>
        <begin position="175"/>
        <end position="254"/>
    </location>
</feature>
<keyword evidence="3" id="KW-1185">Reference proteome</keyword>
<name>A0A1G7ID69_9BACT</name>
<sequence>MPSPTALHRAFAVAAAAACLMAGALLGLWGPALPQARAAAAVAVDQSGGYAAKMLEKIVTVWAPPPALKGDFVVQVKVRVDGRGAVTDCTPVRASGMEALDISACGAVRQGGGYGTPPYAQPLDVHLAFWTGTPKGKPRVTAPSSEEALRAEVRARTKAEAALSDARAAAAEARARERAEALAQGRAASASAPAAPPLPPAPAAPDKAGRPALSKTEDRNTAPAAAQDAPAPAAPAPAAASARKSAADTERSDAAARRRYLRAVSWRLREHIVIPAETAPGEYRVPVRLEVDPQTGAIKDFSVLQDTGDKLLDRYVRLGIRRAGSVPPPPPGLGGRLELTLVLRRP</sequence>
<dbReference type="STRING" id="571438.SAMN05192586_101244"/>
<dbReference type="EMBL" id="FNBX01000001">
    <property type="protein sequence ID" value="SDF10528.1"/>
    <property type="molecule type" value="Genomic_DNA"/>
</dbReference>
<dbReference type="AlphaFoldDB" id="A0A1G7ID69"/>
<evidence type="ECO:0000313" key="2">
    <source>
        <dbReference type="EMBL" id="SDF10528.1"/>
    </source>
</evidence>
<dbReference type="SUPFAM" id="SSF74653">
    <property type="entry name" value="TolA/TonB C-terminal domain"/>
    <property type="match status" value="2"/>
</dbReference>
<dbReference type="RefSeq" id="WP_257243080.1">
    <property type="nucleotide sequence ID" value="NZ_FNBX01000001.1"/>
</dbReference>
<evidence type="ECO:0000313" key="3">
    <source>
        <dbReference type="Proteomes" id="UP000199355"/>
    </source>
</evidence>
<accession>A0A1G7ID69</accession>
<dbReference type="Gene3D" id="3.30.1150.10">
    <property type="match status" value="2"/>
</dbReference>
<feature type="compositionally biased region" description="Low complexity" evidence="1">
    <location>
        <begin position="222"/>
        <end position="244"/>
    </location>
</feature>
<proteinExistence type="predicted"/>
<dbReference type="Pfam" id="PF13103">
    <property type="entry name" value="TonB_2"/>
    <property type="match status" value="2"/>
</dbReference>